<feature type="compositionally biased region" description="Basic and acidic residues" evidence="1">
    <location>
        <begin position="257"/>
        <end position="271"/>
    </location>
</feature>
<evidence type="ECO:0000256" key="1">
    <source>
        <dbReference type="SAM" id="MobiDB-lite"/>
    </source>
</evidence>
<evidence type="ECO:0000313" key="3">
    <source>
        <dbReference type="Proteomes" id="UP001281761"/>
    </source>
</evidence>
<feature type="region of interest" description="Disordered" evidence="1">
    <location>
        <begin position="227"/>
        <end position="280"/>
    </location>
</feature>
<gene>
    <name evidence="2" type="ORF">BLNAU_7733</name>
</gene>
<dbReference type="EMBL" id="JARBJD010000047">
    <property type="protein sequence ID" value="KAK2957355.1"/>
    <property type="molecule type" value="Genomic_DNA"/>
</dbReference>
<feature type="region of interest" description="Disordered" evidence="1">
    <location>
        <begin position="651"/>
        <end position="670"/>
    </location>
</feature>
<name>A0ABQ9Y0V0_9EUKA</name>
<organism evidence="2 3">
    <name type="scientific">Blattamonas nauphoetae</name>
    <dbReference type="NCBI Taxonomy" id="2049346"/>
    <lineage>
        <taxon>Eukaryota</taxon>
        <taxon>Metamonada</taxon>
        <taxon>Preaxostyla</taxon>
        <taxon>Oxymonadida</taxon>
        <taxon>Blattamonas</taxon>
    </lineage>
</organism>
<accession>A0ABQ9Y0V0</accession>
<protein>
    <submittedName>
        <fullName evidence="2">Uncharacterized protein</fullName>
    </submittedName>
</protein>
<evidence type="ECO:0000313" key="2">
    <source>
        <dbReference type="EMBL" id="KAK2957355.1"/>
    </source>
</evidence>
<reference evidence="2 3" key="1">
    <citation type="journal article" date="2022" name="bioRxiv">
        <title>Genomics of Preaxostyla Flagellates Illuminates Evolutionary Transitions and the Path Towards Mitochondrial Loss.</title>
        <authorList>
            <person name="Novak L.V.F."/>
            <person name="Treitli S.C."/>
            <person name="Pyrih J."/>
            <person name="Halakuc P."/>
            <person name="Pipaliya S.V."/>
            <person name="Vacek V."/>
            <person name="Brzon O."/>
            <person name="Soukal P."/>
            <person name="Eme L."/>
            <person name="Dacks J.B."/>
            <person name="Karnkowska A."/>
            <person name="Elias M."/>
            <person name="Hampl V."/>
        </authorList>
    </citation>
    <scope>NUCLEOTIDE SEQUENCE [LARGE SCALE GENOMIC DNA]</scope>
    <source>
        <strain evidence="2">NAU3</strain>
        <tissue evidence="2">Gut</tissue>
    </source>
</reference>
<sequence length="670" mass="75369">MSLEDLRQTQNTPDGRDLSSLLVIMTFSSTVLEDPRFQHSQPVSDFDSAQCGDKLKKVLPRIARNVLVAIDSSIGPLSQSEFPNYNERPDEIMPLDTSKFMLKTVGSYWGTENLERPLKDILFRPSWFSLLSHILFNSQKYEQKPVNQDTRPMTHVVTGSSGVGKSALRFPAITLALSLGANEVCSAKANEYPLKFVRNPKPPVRSKKTSIKEQALNLASKLAVAPPPRIVKEDDDINTEGPLSESIFSPHSNPRPAQEKVKHSPDSEASHHQSSNTPARQLKQLTMRVTHVNEPPQDVTVTPTMYKYDVFLYDALVGAQDDQDKEYGDHIFKGKEIKLGEVEVPSIHHFPHFLRLFVDRCDQVRNPLEGKTWHIVDDLILDSDDLESSHHYILLTAPNQTHLKQAAFLADQSLISLALYVLPKYTLAEEVNLLNAIPCQSDQLDVFDIKRLKQIVETDGFTPWCMQPVLNQGPPLEERVEKVIASKDVIGQSISHNLIVLDSPQADPLNFTTAYASPRAEELVAGKWTEKLEMQHNFFDDPAHCFSSDELKNYQIPALFKRLTNSAIRQGAQFSQMRIGGKTIYASRNQRLSFPPTPTRSGVDLSGTCDTLHAFLPDMAEFQCSAENRFDDDKWGRFFVKPMIAKPFMSGPVEEKKGNSHSDVLASFRH</sequence>
<dbReference type="Proteomes" id="UP001281761">
    <property type="component" value="Unassembled WGS sequence"/>
</dbReference>
<comment type="caution">
    <text evidence="2">The sequence shown here is derived from an EMBL/GenBank/DDBJ whole genome shotgun (WGS) entry which is preliminary data.</text>
</comment>
<proteinExistence type="predicted"/>
<keyword evidence="3" id="KW-1185">Reference proteome</keyword>